<name>A0A1X0NYF3_9TRYP</name>
<organism evidence="2 3">
    <name type="scientific">Trypanosoma theileri</name>
    <dbReference type="NCBI Taxonomy" id="67003"/>
    <lineage>
        <taxon>Eukaryota</taxon>
        <taxon>Discoba</taxon>
        <taxon>Euglenozoa</taxon>
        <taxon>Kinetoplastea</taxon>
        <taxon>Metakinetoplastina</taxon>
        <taxon>Trypanosomatida</taxon>
        <taxon>Trypanosomatidae</taxon>
        <taxon>Trypanosoma</taxon>
    </lineage>
</organism>
<dbReference type="Proteomes" id="UP000192257">
    <property type="component" value="Unassembled WGS sequence"/>
</dbReference>
<dbReference type="GeneID" id="39985249"/>
<gene>
    <name evidence="2" type="ORF">TM35_000132530</name>
</gene>
<feature type="compositionally biased region" description="Basic and acidic residues" evidence="1">
    <location>
        <begin position="103"/>
        <end position="128"/>
    </location>
</feature>
<dbReference type="VEuPathDB" id="TriTrypDB:TM35_000132530"/>
<dbReference type="RefSeq" id="XP_028883315.1">
    <property type="nucleotide sequence ID" value="XM_029025469.1"/>
</dbReference>
<evidence type="ECO:0000256" key="1">
    <source>
        <dbReference type="SAM" id="MobiDB-lite"/>
    </source>
</evidence>
<dbReference type="OrthoDB" id="272043at2759"/>
<accession>A0A1X0NYF3</accession>
<reference evidence="2 3" key="1">
    <citation type="submission" date="2017-03" db="EMBL/GenBank/DDBJ databases">
        <title>An alternative strategy for trypanosome survival in the mammalian bloodstream revealed through genome and transcriptome analysis of the ubiquitous bovine parasite Trypanosoma (Megatrypanum) theileri.</title>
        <authorList>
            <person name="Kelly S."/>
            <person name="Ivens A."/>
            <person name="Mott A."/>
            <person name="O'Neill E."/>
            <person name="Emms D."/>
            <person name="Macleod O."/>
            <person name="Voorheis P."/>
            <person name="Matthews J."/>
            <person name="Matthews K."/>
            <person name="Carrington M."/>
        </authorList>
    </citation>
    <scope>NUCLEOTIDE SEQUENCE [LARGE SCALE GENOMIC DNA]</scope>
    <source>
        <strain evidence="2">Edinburgh</strain>
    </source>
</reference>
<evidence type="ECO:0000313" key="2">
    <source>
        <dbReference type="EMBL" id="ORC89249.1"/>
    </source>
</evidence>
<dbReference type="EMBL" id="NBCO01000013">
    <property type="protein sequence ID" value="ORC89249.1"/>
    <property type="molecule type" value="Genomic_DNA"/>
</dbReference>
<sequence length="523" mass="58256">MDILRKILVVQLSRVATTVNDDATELVHSWQPLQFRLSITFSNENGEHSRDGGALMARMGESDFASLWRKLFHTVRIVPVVVQSQSSELSNEDKGASIQWPQEQEREEKEEKGEEKKIKEHEKEESRGDKFFSFGTPPFWSTTSSPMERNSAFSSSSTSSGLTVVAGKILTVVEGPDSNIAIQESLSSISSEHSTDLKKTIPSCITSVYNFNHTLPDLENYNETVTIGYVLLLPLLSEKESPNEKEKEKKNKKDNIILRALIASEEQSMIWYRPSSIVLGTCYYRMPVGKVLQCTSTARHTAHLSVLVNVNVMNIISVPICIQKASFDIFSTWIGDTLGSLSSVPLCSEQRAAPRGADLKALELLRQAVMVTPIVVDDFSIPVLLEPGESVGFQFSIRVQPHMCYLLESHSLLELYGKFVKSPPKEVAEFDTKTSSSKPSVTNVSSPSQSIAATAIVSPPERVSRDELLQVLSWSFTSHVYVYYNIMSSRKDACYSISKQGDGVDTQSGLHLRHPVRWSMLLP</sequence>
<evidence type="ECO:0000313" key="3">
    <source>
        <dbReference type="Proteomes" id="UP000192257"/>
    </source>
</evidence>
<protein>
    <submittedName>
        <fullName evidence="2">Protein X92</fullName>
    </submittedName>
</protein>
<proteinExistence type="predicted"/>
<dbReference type="AlphaFoldDB" id="A0A1X0NYF3"/>
<keyword evidence="3" id="KW-1185">Reference proteome</keyword>
<comment type="caution">
    <text evidence="2">The sequence shown here is derived from an EMBL/GenBank/DDBJ whole genome shotgun (WGS) entry which is preliminary data.</text>
</comment>
<feature type="region of interest" description="Disordered" evidence="1">
    <location>
        <begin position="86"/>
        <end position="128"/>
    </location>
</feature>